<evidence type="ECO:0000256" key="2">
    <source>
        <dbReference type="ARBA" id="ARBA00022552"/>
    </source>
</evidence>
<dbReference type="PROSITE" id="PS01131">
    <property type="entry name" value="RRNA_A_DIMETH"/>
    <property type="match status" value="1"/>
</dbReference>
<feature type="binding site" evidence="7 8">
    <location>
        <position position="28"/>
    </location>
    <ligand>
        <name>S-adenosyl-L-methionine</name>
        <dbReference type="ChEBI" id="CHEBI:59789"/>
    </ligand>
</feature>
<evidence type="ECO:0000256" key="1">
    <source>
        <dbReference type="ARBA" id="ARBA00022490"/>
    </source>
</evidence>
<evidence type="ECO:0000256" key="5">
    <source>
        <dbReference type="ARBA" id="ARBA00022691"/>
    </source>
</evidence>
<dbReference type="Gene3D" id="1.10.8.100">
    <property type="entry name" value="Ribosomal RNA adenine dimethylase-like, domain 2"/>
    <property type="match status" value="1"/>
</dbReference>
<protein>
    <recommendedName>
        <fullName evidence="7">Ribosomal RNA small subunit methyltransferase A</fullName>
        <ecNumber evidence="7">2.1.1.182</ecNumber>
    </recommendedName>
    <alternativeName>
        <fullName evidence="7">16S rRNA (adenine(1518)-N(6)/adenine(1519)-N(6))-dimethyltransferase</fullName>
    </alternativeName>
    <alternativeName>
        <fullName evidence="7">16S rRNA dimethyladenosine transferase</fullName>
    </alternativeName>
    <alternativeName>
        <fullName evidence="7">16S rRNA dimethylase</fullName>
    </alternativeName>
    <alternativeName>
        <fullName evidence="7">S-adenosylmethionine-6-N', N'-adenosyl(rRNA) dimethyltransferase</fullName>
    </alternativeName>
</protein>
<evidence type="ECO:0000313" key="10">
    <source>
        <dbReference type="EMBL" id="TCP64635.1"/>
    </source>
</evidence>
<dbReference type="CDD" id="cd02440">
    <property type="entry name" value="AdoMet_MTases"/>
    <property type="match status" value="1"/>
</dbReference>
<reference evidence="10 11" key="1">
    <citation type="submission" date="2019-03" db="EMBL/GenBank/DDBJ databases">
        <title>Genomic Encyclopedia of Type Strains, Phase IV (KMG-IV): sequencing the most valuable type-strain genomes for metagenomic binning, comparative biology and taxonomic classification.</title>
        <authorList>
            <person name="Goeker M."/>
        </authorList>
    </citation>
    <scope>NUCLEOTIDE SEQUENCE [LARGE SCALE GENOMIC DNA]</scope>
    <source>
        <strain evidence="10 11">DSM 46831</strain>
    </source>
</reference>
<dbReference type="InterPro" id="IPR023165">
    <property type="entry name" value="rRNA_Ade_diMease-like_C"/>
</dbReference>
<dbReference type="HAMAP" id="MF_00607">
    <property type="entry name" value="16SrRNA_methyltr_A"/>
    <property type="match status" value="1"/>
</dbReference>
<keyword evidence="11" id="KW-1185">Reference proteome</keyword>
<dbReference type="InterPro" id="IPR001737">
    <property type="entry name" value="KsgA/Erm"/>
</dbReference>
<keyword evidence="5 7" id="KW-0949">S-adenosyl-L-methionine</keyword>
<dbReference type="SUPFAM" id="SSF53335">
    <property type="entry name" value="S-adenosyl-L-methionine-dependent methyltransferases"/>
    <property type="match status" value="1"/>
</dbReference>
<dbReference type="InterPro" id="IPR020598">
    <property type="entry name" value="rRNA_Ade_methylase_Trfase_N"/>
</dbReference>
<feature type="binding site" evidence="7 8">
    <location>
        <position position="76"/>
    </location>
    <ligand>
        <name>S-adenosyl-L-methionine</name>
        <dbReference type="ChEBI" id="CHEBI:59789"/>
    </ligand>
</feature>
<dbReference type="OrthoDB" id="9814755at2"/>
<comment type="catalytic activity">
    <reaction evidence="7">
        <text>adenosine(1518)/adenosine(1519) in 16S rRNA + 4 S-adenosyl-L-methionine = N(6)-dimethyladenosine(1518)/N(6)-dimethyladenosine(1519) in 16S rRNA + 4 S-adenosyl-L-homocysteine + 4 H(+)</text>
        <dbReference type="Rhea" id="RHEA:19609"/>
        <dbReference type="Rhea" id="RHEA-COMP:10232"/>
        <dbReference type="Rhea" id="RHEA-COMP:10233"/>
        <dbReference type="ChEBI" id="CHEBI:15378"/>
        <dbReference type="ChEBI" id="CHEBI:57856"/>
        <dbReference type="ChEBI" id="CHEBI:59789"/>
        <dbReference type="ChEBI" id="CHEBI:74411"/>
        <dbReference type="ChEBI" id="CHEBI:74493"/>
        <dbReference type="EC" id="2.1.1.182"/>
    </reaction>
</comment>
<feature type="binding site" evidence="7 8">
    <location>
        <position position="55"/>
    </location>
    <ligand>
        <name>S-adenosyl-L-methionine</name>
        <dbReference type="ChEBI" id="CHEBI:59789"/>
    </ligand>
</feature>
<organism evidence="10 11">
    <name type="scientific">Baia soyae</name>
    <dbReference type="NCBI Taxonomy" id="1544746"/>
    <lineage>
        <taxon>Bacteria</taxon>
        <taxon>Bacillati</taxon>
        <taxon>Bacillota</taxon>
        <taxon>Bacilli</taxon>
        <taxon>Bacillales</taxon>
        <taxon>Thermoactinomycetaceae</taxon>
        <taxon>Baia</taxon>
    </lineage>
</organism>
<dbReference type="InterPro" id="IPR020596">
    <property type="entry name" value="rRNA_Ade_Mease_Trfase_CS"/>
</dbReference>
<dbReference type="Gene3D" id="3.40.50.150">
    <property type="entry name" value="Vaccinia Virus protein VP39"/>
    <property type="match status" value="1"/>
</dbReference>
<dbReference type="GO" id="GO:0052908">
    <property type="term" value="F:16S rRNA (adenine(1518)-N(6)/adenine(1519)-N(6))-dimethyltransferase activity"/>
    <property type="evidence" value="ECO:0007669"/>
    <property type="project" value="UniProtKB-EC"/>
</dbReference>
<evidence type="ECO:0000256" key="8">
    <source>
        <dbReference type="PROSITE-ProRule" id="PRU01026"/>
    </source>
</evidence>
<comment type="function">
    <text evidence="7">Specifically dimethylates two adjacent adenosines (A1518 and A1519) in the loop of a conserved hairpin near the 3'-end of 16S rRNA in the 30S particle. May play a critical role in biogenesis of 30S subunits.</text>
</comment>
<keyword evidence="1 7" id="KW-0963">Cytoplasm</keyword>
<gene>
    <name evidence="7" type="primary">rsmA</name>
    <name evidence="7" type="synonym">ksgA</name>
    <name evidence="10" type="ORF">EDD57_13819</name>
</gene>
<evidence type="ECO:0000256" key="7">
    <source>
        <dbReference type="HAMAP-Rule" id="MF_00607"/>
    </source>
</evidence>
<comment type="similarity">
    <text evidence="7">Belongs to the class I-like SAM-binding methyltransferase superfamily. rRNA adenine N(6)-methyltransferase family. RsmA subfamily.</text>
</comment>
<dbReference type="EC" id="2.1.1.182" evidence="7"/>
<evidence type="ECO:0000256" key="6">
    <source>
        <dbReference type="ARBA" id="ARBA00022884"/>
    </source>
</evidence>
<dbReference type="EMBL" id="SLXV01000038">
    <property type="protein sequence ID" value="TCP64635.1"/>
    <property type="molecule type" value="Genomic_DNA"/>
</dbReference>
<keyword evidence="4 7" id="KW-0808">Transferase</keyword>
<dbReference type="FunFam" id="3.40.50.150:FF:000023">
    <property type="entry name" value="Ribosomal RNA small subunit methyltransferase A"/>
    <property type="match status" value="1"/>
</dbReference>
<keyword evidence="2 7" id="KW-0698">rRNA processing</keyword>
<dbReference type="GO" id="GO:0003723">
    <property type="term" value="F:RNA binding"/>
    <property type="evidence" value="ECO:0007669"/>
    <property type="project" value="UniProtKB-UniRule"/>
</dbReference>
<dbReference type="RefSeq" id="WP_131849536.1">
    <property type="nucleotide sequence ID" value="NZ_SLXV01000038.1"/>
</dbReference>
<feature type="domain" description="Ribosomal RNA adenine methylase transferase N-terminal" evidence="9">
    <location>
        <begin position="35"/>
        <end position="211"/>
    </location>
</feature>
<dbReference type="GO" id="GO:0005829">
    <property type="term" value="C:cytosol"/>
    <property type="evidence" value="ECO:0007669"/>
    <property type="project" value="TreeGrafter"/>
</dbReference>
<dbReference type="PANTHER" id="PTHR11727:SF7">
    <property type="entry name" value="DIMETHYLADENOSINE TRANSFERASE-RELATED"/>
    <property type="match status" value="1"/>
</dbReference>
<keyword evidence="6 7" id="KW-0694">RNA-binding</keyword>
<evidence type="ECO:0000259" key="9">
    <source>
        <dbReference type="SMART" id="SM00650"/>
    </source>
</evidence>
<comment type="subcellular location">
    <subcellularLocation>
        <location evidence="7">Cytoplasm</location>
    </subcellularLocation>
</comment>
<dbReference type="PROSITE" id="PS51689">
    <property type="entry name" value="SAM_RNA_A_N6_MT"/>
    <property type="match status" value="1"/>
</dbReference>
<comment type="caution">
    <text evidence="10">The sequence shown here is derived from an EMBL/GenBank/DDBJ whole genome shotgun (WGS) entry which is preliminary data.</text>
</comment>
<keyword evidence="3 7" id="KW-0489">Methyltransferase</keyword>
<evidence type="ECO:0000256" key="4">
    <source>
        <dbReference type="ARBA" id="ARBA00022679"/>
    </source>
</evidence>
<dbReference type="SMART" id="SM00650">
    <property type="entry name" value="rADc"/>
    <property type="match status" value="1"/>
</dbReference>
<dbReference type="InterPro" id="IPR029063">
    <property type="entry name" value="SAM-dependent_MTases_sf"/>
</dbReference>
<accession>A0A4R2RZW5</accession>
<proteinExistence type="inferred from homology"/>
<evidence type="ECO:0000313" key="11">
    <source>
        <dbReference type="Proteomes" id="UP000294746"/>
    </source>
</evidence>
<dbReference type="Pfam" id="PF00398">
    <property type="entry name" value="RrnaAD"/>
    <property type="match status" value="1"/>
</dbReference>
<feature type="binding site" evidence="7 8">
    <location>
        <position position="30"/>
    </location>
    <ligand>
        <name>S-adenosyl-L-methionine</name>
        <dbReference type="ChEBI" id="CHEBI:59789"/>
    </ligand>
</feature>
<dbReference type="Proteomes" id="UP000294746">
    <property type="component" value="Unassembled WGS sequence"/>
</dbReference>
<feature type="binding site" evidence="7 8">
    <location>
        <position position="126"/>
    </location>
    <ligand>
        <name>S-adenosyl-L-methionine</name>
        <dbReference type="ChEBI" id="CHEBI:59789"/>
    </ligand>
</feature>
<feature type="binding site" evidence="7 8">
    <location>
        <position position="101"/>
    </location>
    <ligand>
        <name>S-adenosyl-L-methionine</name>
        <dbReference type="ChEBI" id="CHEBI:59789"/>
    </ligand>
</feature>
<dbReference type="AlphaFoldDB" id="A0A4R2RZW5"/>
<dbReference type="InterPro" id="IPR011530">
    <property type="entry name" value="rRNA_adenine_dimethylase"/>
</dbReference>
<dbReference type="NCBIfam" id="TIGR00755">
    <property type="entry name" value="ksgA"/>
    <property type="match status" value="1"/>
</dbReference>
<sequence length="292" mass="32843">MSHRTISQNTKQILAKYKLGLKKSLGQNFLTDDRVLERIVDAADLDEQAGVIEIGPGIGALTERLSERAKKVVAVELDQRLIPVLREIFEKQSNIEVIHGDALKVDFHEIISENFGECNSIHVVANLPYYVTSPILIRLLEERLPLQNIVIMIQKEVADRLVAKPGTKDYGSLSVLVQYYTETSLVTKVPSHVFVPRPNVDSAVVKLSRRPEPAVNVSNEGLFFKIVRASFAQRRKTLLNTLHSQLFSHLAKTDVAEFLTQAGIDPQRRGETLHLAEFAVLTEAWERFSQGR</sequence>
<evidence type="ECO:0000256" key="3">
    <source>
        <dbReference type="ARBA" id="ARBA00022603"/>
    </source>
</evidence>
<name>A0A4R2RZW5_9BACL</name>
<dbReference type="PANTHER" id="PTHR11727">
    <property type="entry name" value="DIMETHYLADENOSINE TRANSFERASE"/>
    <property type="match status" value="1"/>
</dbReference>